<dbReference type="EMBL" id="JABDTM020026843">
    <property type="protein sequence ID" value="KAH0811381.1"/>
    <property type="molecule type" value="Genomic_DNA"/>
</dbReference>
<dbReference type="Proteomes" id="UP000719412">
    <property type="component" value="Unassembled WGS sequence"/>
</dbReference>
<evidence type="ECO:0000313" key="2">
    <source>
        <dbReference type="Proteomes" id="UP000719412"/>
    </source>
</evidence>
<dbReference type="AlphaFoldDB" id="A0A8J6HBQ9"/>
<accession>A0A8J6HBQ9</accession>
<organism evidence="1 2">
    <name type="scientific">Tenebrio molitor</name>
    <name type="common">Yellow mealworm beetle</name>
    <dbReference type="NCBI Taxonomy" id="7067"/>
    <lineage>
        <taxon>Eukaryota</taxon>
        <taxon>Metazoa</taxon>
        <taxon>Ecdysozoa</taxon>
        <taxon>Arthropoda</taxon>
        <taxon>Hexapoda</taxon>
        <taxon>Insecta</taxon>
        <taxon>Pterygota</taxon>
        <taxon>Neoptera</taxon>
        <taxon>Endopterygota</taxon>
        <taxon>Coleoptera</taxon>
        <taxon>Polyphaga</taxon>
        <taxon>Cucujiformia</taxon>
        <taxon>Tenebrionidae</taxon>
        <taxon>Tenebrio</taxon>
    </lineage>
</organism>
<sequence>MRLADNSRRRIHQRSLPLVTQTHRNCRKKHLRGTSRLARLSIAPRLSALRFHFRGWVSVDTCTGMNVNVDWQVQILDSDRRIYYWQCDPRRGGNCSRGNKYFIKLCRYDGRFMIGKKTRPHVENSNIATVEGQDGQEIMISNDNFSSVFELSPNHIPLPSSMERKGKDTSFIPPEGGRAAEAFQSLFSHTAEKILDGYGADGCGRKVVGKGCSTWQEDLTGPRQRFANEEFDISVLARIIKVEAGGAQDVQRVRTRRTQRQYAPRVSLKNPQVILTWPRPGSHMVHVCHAGHTFPPPSTHPTFDLDHNRGMNASRKNKSDPLLWQVNGWKLCGCAFLVSSRANLDRGPPLFNCFVTELGPSTLGDARF</sequence>
<proteinExistence type="predicted"/>
<evidence type="ECO:0000313" key="1">
    <source>
        <dbReference type="EMBL" id="KAH0811381.1"/>
    </source>
</evidence>
<comment type="caution">
    <text evidence="1">The sequence shown here is derived from an EMBL/GenBank/DDBJ whole genome shotgun (WGS) entry which is preliminary data.</text>
</comment>
<protein>
    <submittedName>
        <fullName evidence="1">Uncharacterized protein</fullName>
    </submittedName>
</protein>
<name>A0A8J6HBQ9_TENMO</name>
<gene>
    <name evidence="1" type="ORF">GEV33_011411</name>
</gene>
<keyword evidence="2" id="KW-1185">Reference proteome</keyword>
<reference evidence="1" key="1">
    <citation type="journal article" date="2020" name="J Insects Food Feed">
        <title>The yellow mealworm (Tenebrio molitor) genome: a resource for the emerging insects as food and feed industry.</title>
        <authorList>
            <person name="Eriksson T."/>
            <person name="Andere A."/>
            <person name="Kelstrup H."/>
            <person name="Emery V."/>
            <person name="Picard C."/>
        </authorList>
    </citation>
    <scope>NUCLEOTIDE SEQUENCE</scope>
    <source>
        <strain evidence="1">Stoneville</strain>
        <tissue evidence="1">Whole head</tissue>
    </source>
</reference>
<reference evidence="1" key="2">
    <citation type="submission" date="2021-08" db="EMBL/GenBank/DDBJ databases">
        <authorList>
            <person name="Eriksson T."/>
        </authorList>
    </citation>
    <scope>NUCLEOTIDE SEQUENCE</scope>
    <source>
        <strain evidence="1">Stoneville</strain>
        <tissue evidence="1">Whole head</tissue>
    </source>
</reference>